<feature type="compositionally biased region" description="Basic and acidic residues" evidence="1">
    <location>
        <begin position="79"/>
        <end position="102"/>
    </location>
</feature>
<reference evidence="2" key="1">
    <citation type="submission" date="2021-02" db="EMBL/GenBank/DDBJ databases">
        <title>Genome sequence Cadophora malorum strain M34.</title>
        <authorList>
            <person name="Stefanovic E."/>
            <person name="Vu D."/>
            <person name="Scully C."/>
            <person name="Dijksterhuis J."/>
            <person name="Roader J."/>
            <person name="Houbraken J."/>
        </authorList>
    </citation>
    <scope>NUCLEOTIDE SEQUENCE</scope>
    <source>
        <strain evidence="2">M34</strain>
    </source>
</reference>
<evidence type="ECO:0000313" key="3">
    <source>
        <dbReference type="Proteomes" id="UP000664132"/>
    </source>
</evidence>
<evidence type="ECO:0000256" key="1">
    <source>
        <dbReference type="SAM" id="MobiDB-lite"/>
    </source>
</evidence>
<comment type="caution">
    <text evidence="2">The sequence shown here is derived from an EMBL/GenBank/DDBJ whole genome shotgun (WGS) entry which is preliminary data.</text>
</comment>
<protein>
    <submittedName>
        <fullName evidence="2">Uncharacterized protein</fullName>
    </submittedName>
</protein>
<gene>
    <name evidence="2" type="ORF">IFR04_007916</name>
</gene>
<proteinExistence type="predicted"/>
<dbReference type="OrthoDB" id="10416573at2759"/>
<dbReference type="Proteomes" id="UP000664132">
    <property type="component" value="Unassembled WGS sequence"/>
</dbReference>
<feature type="region of interest" description="Disordered" evidence="1">
    <location>
        <begin position="76"/>
        <end position="108"/>
    </location>
</feature>
<dbReference type="EMBL" id="JAFJYH010000116">
    <property type="protein sequence ID" value="KAG4418969.1"/>
    <property type="molecule type" value="Genomic_DNA"/>
</dbReference>
<sequence>MCTSTNTNCKHCAHTRQHITLCDAYKVKQESLRKFKGYNYKDCEDLKEAEVEVDAFDGGHDCPAEFRERMIRCGGSKGAKNEEKNGKKKQPDAAGEAEKEENGGCVGM</sequence>
<dbReference type="AlphaFoldDB" id="A0A8H7TCB8"/>
<evidence type="ECO:0000313" key="2">
    <source>
        <dbReference type="EMBL" id="KAG4418969.1"/>
    </source>
</evidence>
<accession>A0A8H7TCB8</accession>
<keyword evidence="3" id="KW-1185">Reference proteome</keyword>
<organism evidence="2 3">
    <name type="scientific">Cadophora malorum</name>
    <dbReference type="NCBI Taxonomy" id="108018"/>
    <lineage>
        <taxon>Eukaryota</taxon>
        <taxon>Fungi</taxon>
        <taxon>Dikarya</taxon>
        <taxon>Ascomycota</taxon>
        <taxon>Pezizomycotina</taxon>
        <taxon>Leotiomycetes</taxon>
        <taxon>Helotiales</taxon>
        <taxon>Ploettnerulaceae</taxon>
        <taxon>Cadophora</taxon>
    </lineage>
</organism>
<name>A0A8H7TCB8_9HELO</name>